<comment type="caution">
    <text evidence="5">The sequence shown here is derived from an EMBL/GenBank/DDBJ whole genome shotgun (WGS) entry which is preliminary data.</text>
</comment>
<evidence type="ECO:0000313" key="5">
    <source>
        <dbReference type="EMBL" id="MFC0423629.1"/>
    </source>
</evidence>
<dbReference type="GO" id="GO:0008815">
    <property type="term" value="F:citrate (pro-3S)-lyase activity"/>
    <property type="evidence" value="ECO:0007669"/>
    <property type="project" value="UniProtKB-EC"/>
</dbReference>
<feature type="modified residue" description="O-(phosphoribosyl dephospho-coenzyme A)serine" evidence="4">
    <location>
        <position position="14"/>
    </location>
</feature>
<evidence type="ECO:0000313" key="6">
    <source>
        <dbReference type="Proteomes" id="UP001589855"/>
    </source>
</evidence>
<protein>
    <recommendedName>
        <fullName evidence="4">Citrate lyase acyl carrier protein</fullName>
    </recommendedName>
    <alternativeName>
        <fullName evidence="4">Citrate lyase gamma chain</fullName>
    </alternativeName>
</protein>
<reference evidence="5 6" key="1">
    <citation type="submission" date="2024-09" db="EMBL/GenBank/DDBJ databases">
        <authorList>
            <person name="Sun Q."/>
            <person name="Mori K."/>
        </authorList>
    </citation>
    <scope>NUCLEOTIDE SEQUENCE [LARGE SCALE GENOMIC DNA]</scope>
    <source>
        <strain evidence="5 6">TBRC 4575</strain>
    </source>
</reference>
<dbReference type="HAMAP" id="MF_00805">
    <property type="entry name" value="CitD"/>
    <property type="match status" value="1"/>
</dbReference>
<dbReference type="Proteomes" id="UP001589855">
    <property type="component" value="Unassembled WGS sequence"/>
</dbReference>
<gene>
    <name evidence="4 5" type="primary">citD</name>
    <name evidence="5" type="ORF">ACFFGS_05780</name>
</gene>
<dbReference type="RefSeq" id="WP_137645870.1">
    <property type="nucleotide sequence ID" value="NZ_BAABRM010000028.1"/>
</dbReference>
<comment type="function">
    <text evidence="4">Covalent carrier of the coenzyme of citrate lyase.</text>
</comment>
<keyword evidence="3 4" id="KW-0597">Phosphoprotein</keyword>
<keyword evidence="6" id="KW-1185">Reference proteome</keyword>
<keyword evidence="5" id="KW-0456">Lyase</keyword>
<dbReference type="PIRSF" id="PIRSF002736">
    <property type="entry name" value="Citrt_lyas_gamma"/>
    <property type="match status" value="1"/>
</dbReference>
<proteinExistence type="inferred from homology"/>
<comment type="subunit">
    <text evidence="4">Oligomer with a subunit composition of (alpha,beta,gamma)6.</text>
</comment>
<evidence type="ECO:0000256" key="4">
    <source>
        <dbReference type="HAMAP-Rule" id="MF_00805"/>
    </source>
</evidence>
<accession>A0ABV6K2C8</accession>
<dbReference type="NCBIfam" id="NF009726">
    <property type="entry name" value="PRK13253.1"/>
    <property type="match status" value="1"/>
</dbReference>
<dbReference type="EMBL" id="JBHLUK010000056">
    <property type="protein sequence ID" value="MFC0423629.1"/>
    <property type="molecule type" value="Genomic_DNA"/>
</dbReference>
<organism evidence="5 6">
    <name type="scientific">Lactiplantibacillus plajomi</name>
    <dbReference type="NCBI Taxonomy" id="1457217"/>
    <lineage>
        <taxon>Bacteria</taxon>
        <taxon>Bacillati</taxon>
        <taxon>Bacillota</taxon>
        <taxon>Bacilli</taxon>
        <taxon>Lactobacillales</taxon>
        <taxon>Lactobacillaceae</taxon>
        <taxon>Lactiplantibacillus</taxon>
    </lineage>
</organism>
<dbReference type="InterPro" id="IPR006495">
    <property type="entry name" value="CitD"/>
</dbReference>
<comment type="subcellular location">
    <subcellularLocation>
        <location evidence="1 4">Cytoplasm</location>
    </subcellularLocation>
</comment>
<dbReference type="Pfam" id="PF06857">
    <property type="entry name" value="ACP"/>
    <property type="match status" value="1"/>
</dbReference>
<sequence length="100" mass="10782">MQTIKQAVAGTVESSDAQVMILPQAGGLKITLDSSVYDQYGQHIIALIIETAQALGLDDALIKVVDKGALDCTIKARVETAYYRAIGQTTNLPWGCSKWQ</sequence>
<dbReference type="NCBIfam" id="TIGR01608">
    <property type="entry name" value="citD"/>
    <property type="match status" value="1"/>
</dbReference>
<evidence type="ECO:0000256" key="1">
    <source>
        <dbReference type="ARBA" id="ARBA00004496"/>
    </source>
</evidence>
<comment type="similarity">
    <text evidence="4">Belongs to the CitD family.</text>
</comment>
<evidence type="ECO:0000256" key="2">
    <source>
        <dbReference type="ARBA" id="ARBA00022490"/>
    </source>
</evidence>
<keyword evidence="2 4" id="KW-0963">Cytoplasm</keyword>
<evidence type="ECO:0000256" key="3">
    <source>
        <dbReference type="ARBA" id="ARBA00022553"/>
    </source>
</evidence>
<dbReference type="InterPro" id="IPR023439">
    <property type="entry name" value="Mal_deCO2ase/Cit_lyase_ACP"/>
</dbReference>
<name>A0ABV6K2C8_9LACO</name>